<feature type="compositionally biased region" description="Polar residues" evidence="1">
    <location>
        <begin position="40"/>
        <end position="50"/>
    </location>
</feature>
<gene>
    <name evidence="2" type="ORF">PAL_GLEAN10002126</name>
</gene>
<proteinExistence type="predicted"/>
<evidence type="ECO:0000313" key="2">
    <source>
        <dbReference type="EMBL" id="ELK08092.1"/>
    </source>
</evidence>
<accession>L5K9Q1</accession>
<dbReference type="FunCoup" id="L5K9Q1">
    <property type="interactions" value="17"/>
</dbReference>
<feature type="region of interest" description="Disordered" evidence="1">
    <location>
        <begin position="17"/>
        <end position="66"/>
    </location>
</feature>
<dbReference type="Proteomes" id="UP000010552">
    <property type="component" value="Unassembled WGS sequence"/>
</dbReference>
<organism evidence="2 3">
    <name type="scientific">Pteropus alecto</name>
    <name type="common">Black flying fox</name>
    <dbReference type="NCBI Taxonomy" id="9402"/>
    <lineage>
        <taxon>Eukaryota</taxon>
        <taxon>Metazoa</taxon>
        <taxon>Chordata</taxon>
        <taxon>Craniata</taxon>
        <taxon>Vertebrata</taxon>
        <taxon>Euteleostomi</taxon>
        <taxon>Mammalia</taxon>
        <taxon>Eutheria</taxon>
        <taxon>Laurasiatheria</taxon>
        <taxon>Chiroptera</taxon>
        <taxon>Yinpterochiroptera</taxon>
        <taxon>Pteropodoidea</taxon>
        <taxon>Pteropodidae</taxon>
        <taxon>Pteropodinae</taxon>
        <taxon>Pteropus</taxon>
    </lineage>
</organism>
<sequence>MEAEEIYMNQARMQAAAFKDKQRGAPANKKDADDPDYENITLTFRNQNQSKDSHSPPKNQDSEMSRELLGLKMDLLNVSISARECQEGQTKGWRDIHQRFGEVDMVKKNVQDGKEKLLSGALVGLHWADRSVGEKGEGAAGLPPSQNAGFGGVMDATFKSLSGI</sequence>
<feature type="compositionally biased region" description="Basic and acidic residues" evidence="1">
    <location>
        <begin position="51"/>
        <end position="66"/>
    </location>
</feature>
<dbReference type="PANTHER" id="PTHR37856:SF1">
    <property type="entry name" value="MAST CELL-EXPRESSED MEMBRANE PROTEIN 1"/>
    <property type="match status" value="1"/>
</dbReference>
<evidence type="ECO:0000313" key="3">
    <source>
        <dbReference type="Proteomes" id="UP000010552"/>
    </source>
</evidence>
<dbReference type="InterPro" id="IPR038818">
    <property type="entry name" value="MCEMP1"/>
</dbReference>
<dbReference type="AlphaFoldDB" id="L5K9Q1"/>
<dbReference type="PANTHER" id="PTHR37856">
    <property type="entry name" value="MAST CELL-EXPRESSED MEMBRANE PROTEIN 1"/>
    <property type="match status" value="1"/>
</dbReference>
<dbReference type="STRING" id="9402.L5K9Q1"/>
<name>L5K9Q1_PTEAL</name>
<protein>
    <submittedName>
        <fullName evidence="2">Mast cell-expressed membrane protein 1</fullName>
    </submittedName>
</protein>
<keyword evidence="3" id="KW-1185">Reference proteome</keyword>
<dbReference type="InParanoid" id="L5K9Q1"/>
<dbReference type="EMBL" id="KB030936">
    <property type="protein sequence ID" value="ELK08092.1"/>
    <property type="molecule type" value="Genomic_DNA"/>
</dbReference>
<reference evidence="3" key="1">
    <citation type="journal article" date="2013" name="Science">
        <title>Comparative analysis of bat genomes provides insight into the evolution of flight and immunity.</title>
        <authorList>
            <person name="Zhang G."/>
            <person name="Cowled C."/>
            <person name="Shi Z."/>
            <person name="Huang Z."/>
            <person name="Bishop-Lilly K.A."/>
            <person name="Fang X."/>
            <person name="Wynne J.W."/>
            <person name="Xiong Z."/>
            <person name="Baker M.L."/>
            <person name="Zhao W."/>
            <person name="Tachedjian M."/>
            <person name="Zhu Y."/>
            <person name="Zhou P."/>
            <person name="Jiang X."/>
            <person name="Ng J."/>
            <person name="Yang L."/>
            <person name="Wu L."/>
            <person name="Xiao J."/>
            <person name="Feng Y."/>
            <person name="Chen Y."/>
            <person name="Sun X."/>
            <person name="Zhang Y."/>
            <person name="Marsh G.A."/>
            <person name="Crameri G."/>
            <person name="Broder C.C."/>
            <person name="Frey K.G."/>
            <person name="Wang L.F."/>
            <person name="Wang J."/>
        </authorList>
    </citation>
    <scope>NUCLEOTIDE SEQUENCE [LARGE SCALE GENOMIC DNA]</scope>
</reference>
<feature type="compositionally biased region" description="Basic and acidic residues" evidence="1">
    <location>
        <begin position="18"/>
        <end position="32"/>
    </location>
</feature>
<evidence type="ECO:0000256" key="1">
    <source>
        <dbReference type="SAM" id="MobiDB-lite"/>
    </source>
</evidence>